<evidence type="ECO:0000256" key="1">
    <source>
        <dbReference type="ARBA" id="ARBA00022679"/>
    </source>
</evidence>
<accession>A0A5E4X9U1</accession>
<evidence type="ECO:0000313" key="2">
    <source>
        <dbReference type="EMBL" id="VVE33149.1"/>
    </source>
</evidence>
<dbReference type="EMBL" id="CABPSI010000004">
    <property type="protein sequence ID" value="VVE33149.1"/>
    <property type="molecule type" value="Genomic_DNA"/>
</dbReference>
<evidence type="ECO:0000313" key="3">
    <source>
        <dbReference type="Proteomes" id="UP000333828"/>
    </source>
</evidence>
<dbReference type="InterPro" id="IPR003673">
    <property type="entry name" value="CoA-Trfase_fam_III"/>
</dbReference>
<dbReference type="RefSeq" id="WP_150685323.1">
    <property type="nucleotide sequence ID" value="NZ_CABPSI010000004.1"/>
</dbReference>
<dbReference type="Proteomes" id="UP000333828">
    <property type="component" value="Unassembled WGS sequence"/>
</dbReference>
<reference evidence="2 3" key="1">
    <citation type="submission" date="2019-08" db="EMBL/GenBank/DDBJ databases">
        <authorList>
            <person name="Peeters C."/>
        </authorList>
    </citation>
    <scope>NUCLEOTIDE SEQUENCE [LARGE SCALE GENOMIC DNA]</scope>
    <source>
        <strain evidence="2 3">LMG 31115</strain>
    </source>
</reference>
<gene>
    <name evidence="2" type="ORF">PIN31115_03743</name>
</gene>
<keyword evidence="1 2" id="KW-0808">Transferase</keyword>
<dbReference type="PANTHER" id="PTHR48207:SF3">
    <property type="entry name" value="SUCCINATE--HYDROXYMETHYLGLUTARATE COA-TRANSFERASE"/>
    <property type="match status" value="1"/>
</dbReference>
<dbReference type="Pfam" id="PF02515">
    <property type="entry name" value="CoA_transf_3"/>
    <property type="match status" value="1"/>
</dbReference>
<proteinExistence type="predicted"/>
<dbReference type="InterPro" id="IPR044855">
    <property type="entry name" value="CoA-Trfase_III_dom3_sf"/>
</dbReference>
<dbReference type="Gene3D" id="3.40.50.10540">
    <property type="entry name" value="Crotonobetainyl-coa:carnitine coa-transferase, domain 1"/>
    <property type="match status" value="1"/>
</dbReference>
<keyword evidence="3" id="KW-1185">Reference proteome</keyword>
<dbReference type="SUPFAM" id="SSF89796">
    <property type="entry name" value="CoA-transferase family III (CaiB/BaiF)"/>
    <property type="match status" value="1"/>
</dbReference>
<organism evidence="2 3">
    <name type="scientific">Pandoraea iniqua</name>
    <dbReference type="NCBI Taxonomy" id="2508288"/>
    <lineage>
        <taxon>Bacteria</taxon>
        <taxon>Pseudomonadati</taxon>
        <taxon>Pseudomonadota</taxon>
        <taxon>Betaproteobacteria</taxon>
        <taxon>Burkholderiales</taxon>
        <taxon>Burkholderiaceae</taxon>
        <taxon>Pandoraea</taxon>
    </lineage>
</organism>
<sequence length="426" mass="45343">MSGVKNEPSLPYSGVRVVEMTHMVMGPTCGMVLADLGAEVIKVEPITGDSTRNLRGSGAGFFSTFNRNKKSLAVDLKDPRGVEIVHRLLANADVFSENFKSGTMDKLGLGYDTLSRLNPRLVYVSHKGFLPGPYDHRTALDEVVQMMGGLAYMTGPEGKPLRAGASVNDVMGGMFGAIGAMAALAQRERTGQGQEVQSALFENNVFLMAQHMMQFAVTGRPAAPMPSRISAWAVYDVFTVKDGEQIFLAVVSDTQWALFCDAFGLPAFKADERLATNNLRVQAREWLMPQLRQHMEAFSAAHIGAVFERAGLPYAPITKPQALFDDPHLLATGGLAEVTLAPDASAAGESVTTRTALLPITLAGERLPLRAAPPSLGQDTQALLTQLGYSPDDIGRLADAGVVRCAASHADAVSAASPSPTELASA</sequence>
<dbReference type="InterPro" id="IPR050483">
    <property type="entry name" value="CoA-transferase_III_domain"/>
</dbReference>
<dbReference type="GO" id="GO:0008410">
    <property type="term" value="F:CoA-transferase activity"/>
    <property type="evidence" value="ECO:0007669"/>
    <property type="project" value="TreeGrafter"/>
</dbReference>
<dbReference type="PANTHER" id="PTHR48207">
    <property type="entry name" value="SUCCINATE--HYDROXYMETHYLGLUTARATE COA-TRANSFERASE"/>
    <property type="match status" value="1"/>
</dbReference>
<name>A0A5E4X9U1_9BURK</name>
<protein>
    <submittedName>
        <fullName evidence="2">Formyl-CoA transferase</fullName>
    </submittedName>
</protein>
<dbReference type="AlphaFoldDB" id="A0A5E4X9U1"/>
<dbReference type="Gene3D" id="3.30.1540.10">
    <property type="entry name" value="formyl-coa transferase, domain 3"/>
    <property type="match status" value="1"/>
</dbReference>
<dbReference type="InterPro" id="IPR023606">
    <property type="entry name" value="CoA-Trfase_III_dom_1_sf"/>
</dbReference>